<dbReference type="GO" id="GO:0005634">
    <property type="term" value="C:nucleus"/>
    <property type="evidence" value="ECO:0007669"/>
    <property type="project" value="UniProtKB-SubCell"/>
</dbReference>
<organism evidence="3 4">
    <name type="scientific">Acorus gramineus</name>
    <name type="common">Dwarf sweet flag</name>
    <dbReference type="NCBI Taxonomy" id="55184"/>
    <lineage>
        <taxon>Eukaryota</taxon>
        <taxon>Viridiplantae</taxon>
        <taxon>Streptophyta</taxon>
        <taxon>Embryophyta</taxon>
        <taxon>Tracheophyta</taxon>
        <taxon>Spermatophyta</taxon>
        <taxon>Magnoliopsida</taxon>
        <taxon>Liliopsida</taxon>
        <taxon>Acoraceae</taxon>
        <taxon>Acorus</taxon>
    </lineage>
</organism>
<keyword evidence="2" id="KW-0539">Nucleus</keyword>
<name>A0AAV9A2X3_ACOGR</name>
<gene>
    <name evidence="3" type="ORF">QJS04_geneDACA011490</name>
</gene>
<dbReference type="InterPro" id="IPR011257">
    <property type="entry name" value="DNA_glycosylase"/>
</dbReference>
<comment type="caution">
    <text evidence="3">The sequence shown here is derived from an EMBL/GenBank/DDBJ whole genome shotgun (WGS) entry which is preliminary data.</text>
</comment>
<dbReference type="PANTHER" id="PTHR15074:SF0">
    <property type="entry name" value="METHYL-CPG-BINDING DOMAIN PROTEIN 4-LIKE PROTEIN"/>
    <property type="match status" value="1"/>
</dbReference>
<accession>A0AAV9A2X3</accession>
<sequence length="319" mass="37128">MMSAEEFGRIISAYAHQGGNKGKADGSAEMVKGRFDSKYYKHPLKIQGNVDLKWNRDKIRMVEEGRVVSKYFSERKRDKIRMVEEGRVVSKYFSQPPESVADEEQKKIRERRTHPKDKVQGIVRVRIVSPYFPVPKAQPNERIKIQGMKNLNHLTAKEKLSEAYLKKSAGNQWVPPRSPYKLFQEDHAFNPWRVLVICIFLNRTSGTQVGRILQSFFKLCPNENAAKMVEEEEIRKFFDTLGFHHRANTIKRLSEEYLKDDWTHVTQLPGVGKYAADAYAIFCTGKWRDVVPVDGKLVKYWNFLHEEWSASQKTSNKDL</sequence>
<reference evidence="3" key="2">
    <citation type="submission" date="2023-06" db="EMBL/GenBank/DDBJ databases">
        <authorList>
            <person name="Ma L."/>
            <person name="Liu K.-W."/>
            <person name="Li Z."/>
            <person name="Hsiao Y.-Y."/>
            <person name="Qi Y."/>
            <person name="Fu T."/>
            <person name="Tang G."/>
            <person name="Zhang D."/>
            <person name="Sun W.-H."/>
            <person name="Liu D.-K."/>
            <person name="Li Y."/>
            <person name="Chen G.-Z."/>
            <person name="Liu X.-D."/>
            <person name="Liao X.-Y."/>
            <person name="Jiang Y.-T."/>
            <person name="Yu X."/>
            <person name="Hao Y."/>
            <person name="Huang J."/>
            <person name="Zhao X.-W."/>
            <person name="Ke S."/>
            <person name="Chen Y.-Y."/>
            <person name="Wu W.-L."/>
            <person name="Hsu J.-L."/>
            <person name="Lin Y.-F."/>
            <person name="Huang M.-D."/>
            <person name="Li C.-Y."/>
            <person name="Huang L."/>
            <person name="Wang Z.-W."/>
            <person name="Zhao X."/>
            <person name="Zhong W.-Y."/>
            <person name="Peng D.-H."/>
            <person name="Ahmad S."/>
            <person name="Lan S."/>
            <person name="Zhang J.-S."/>
            <person name="Tsai W.-C."/>
            <person name="Van De Peer Y."/>
            <person name="Liu Z.-J."/>
        </authorList>
    </citation>
    <scope>NUCLEOTIDE SEQUENCE</scope>
    <source>
        <strain evidence="3">SCP</strain>
        <tissue evidence="3">Leaves</tissue>
    </source>
</reference>
<dbReference type="Gene3D" id="1.10.340.30">
    <property type="entry name" value="Hypothetical protein, domain 2"/>
    <property type="match status" value="1"/>
</dbReference>
<dbReference type="AlphaFoldDB" id="A0AAV9A2X3"/>
<evidence type="ECO:0000256" key="2">
    <source>
        <dbReference type="ARBA" id="ARBA00023242"/>
    </source>
</evidence>
<evidence type="ECO:0000313" key="3">
    <source>
        <dbReference type="EMBL" id="KAK1258489.1"/>
    </source>
</evidence>
<dbReference type="GO" id="GO:0003677">
    <property type="term" value="F:DNA binding"/>
    <property type="evidence" value="ECO:0007669"/>
    <property type="project" value="InterPro"/>
</dbReference>
<dbReference type="InterPro" id="IPR045138">
    <property type="entry name" value="MeCP2/MBD4"/>
</dbReference>
<keyword evidence="4" id="KW-1185">Reference proteome</keyword>
<dbReference type="GO" id="GO:0003824">
    <property type="term" value="F:catalytic activity"/>
    <property type="evidence" value="ECO:0007669"/>
    <property type="project" value="InterPro"/>
</dbReference>
<evidence type="ECO:0008006" key="5">
    <source>
        <dbReference type="Google" id="ProtNLM"/>
    </source>
</evidence>
<evidence type="ECO:0000313" key="4">
    <source>
        <dbReference type="Proteomes" id="UP001179952"/>
    </source>
</evidence>
<dbReference type="PANTHER" id="PTHR15074">
    <property type="entry name" value="METHYL-CPG-BINDING PROTEIN"/>
    <property type="match status" value="1"/>
</dbReference>
<dbReference type="EMBL" id="JAUJYN010000016">
    <property type="protein sequence ID" value="KAK1258489.1"/>
    <property type="molecule type" value="Genomic_DNA"/>
</dbReference>
<dbReference type="GO" id="GO:0006281">
    <property type="term" value="P:DNA repair"/>
    <property type="evidence" value="ECO:0007669"/>
    <property type="project" value="InterPro"/>
</dbReference>
<dbReference type="Proteomes" id="UP001179952">
    <property type="component" value="Unassembled WGS sequence"/>
</dbReference>
<proteinExistence type="predicted"/>
<evidence type="ECO:0000256" key="1">
    <source>
        <dbReference type="ARBA" id="ARBA00004123"/>
    </source>
</evidence>
<comment type="subcellular location">
    <subcellularLocation>
        <location evidence="1">Nucleus</location>
    </subcellularLocation>
</comment>
<protein>
    <recommendedName>
        <fullName evidence="5">HhH-GPD domain-containing protein</fullName>
    </recommendedName>
</protein>
<reference evidence="3" key="1">
    <citation type="journal article" date="2023" name="Nat. Commun.">
        <title>Diploid and tetraploid genomes of Acorus and the evolution of monocots.</title>
        <authorList>
            <person name="Ma L."/>
            <person name="Liu K.W."/>
            <person name="Li Z."/>
            <person name="Hsiao Y.Y."/>
            <person name="Qi Y."/>
            <person name="Fu T."/>
            <person name="Tang G.D."/>
            <person name="Zhang D."/>
            <person name="Sun W.H."/>
            <person name="Liu D.K."/>
            <person name="Li Y."/>
            <person name="Chen G.Z."/>
            <person name="Liu X.D."/>
            <person name="Liao X.Y."/>
            <person name="Jiang Y.T."/>
            <person name="Yu X."/>
            <person name="Hao Y."/>
            <person name="Huang J."/>
            <person name="Zhao X.W."/>
            <person name="Ke S."/>
            <person name="Chen Y.Y."/>
            <person name="Wu W.L."/>
            <person name="Hsu J.L."/>
            <person name="Lin Y.F."/>
            <person name="Huang M.D."/>
            <person name="Li C.Y."/>
            <person name="Huang L."/>
            <person name="Wang Z.W."/>
            <person name="Zhao X."/>
            <person name="Zhong W.Y."/>
            <person name="Peng D.H."/>
            <person name="Ahmad S."/>
            <person name="Lan S."/>
            <person name="Zhang J.S."/>
            <person name="Tsai W.C."/>
            <person name="Van de Peer Y."/>
            <person name="Liu Z.J."/>
        </authorList>
    </citation>
    <scope>NUCLEOTIDE SEQUENCE</scope>
    <source>
        <strain evidence="3">SCP</strain>
    </source>
</reference>
<dbReference type="SUPFAM" id="SSF48150">
    <property type="entry name" value="DNA-glycosylase"/>
    <property type="match status" value="1"/>
</dbReference>